<dbReference type="Pfam" id="PF03134">
    <property type="entry name" value="TB2_DP1_HVA22"/>
    <property type="match status" value="1"/>
</dbReference>
<sequence length="350" mass="38452">MLLYLLTRVVCSIAGSVYPAYASFKAIHSRDQTRLTAWLMYWTVMGLFTLAEFVLDTFVFWFPFYYEIKMLFVLWMILPQTQGSIYLYQAIVDPYLTQHEPEIDQTLKDIQKQAMAMGMEYIKRAINFIQNLAWDLYKKSQDQTGASSLSSDSDSMKQKSGPPPAYSSLAASSTDSVETPTPNTTQSYLSWMSPKLAAVATMASETISRHIPARPLPQPPVNLYETQQPSSGSSSSSQSASGHTNNMLGITETLPPQLKAGMERVQERLDRAAASTTGADSASSASTGSLRNRKISLYDYDSEESLLTPSPAPANPASAPPAPHSRQSSDNSWGSYIGLQRPTAPPAADQ</sequence>
<dbReference type="InterPro" id="IPR004345">
    <property type="entry name" value="TB2_DP1_HVA22"/>
</dbReference>
<reference evidence="3" key="2">
    <citation type="journal article" date="2022" name="Microbiol. Resour. Announc.">
        <title>Whole-Genome Sequence of Entomortierella parvispora E1425, a Mucoromycotan Fungus Associated with Burkholderiaceae-Related Endosymbiotic Bacteria.</title>
        <authorList>
            <person name="Herlambang A."/>
            <person name="Guo Y."/>
            <person name="Takashima Y."/>
            <person name="Narisawa K."/>
            <person name="Ohta H."/>
            <person name="Nishizawa T."/>
        </authorList>
    </citation>
    <scope>NUCLEOTIDE SEQUENCE</scope>
    <source>
        <strain evidence="3">E1425</strain>
    </source>
</reference>
<dbReference type="PANTHER" id="PTHR12300">
    <property type="entry name" value="HVA22-LIKE PROTEINS"/>
    <property type="match status" value="1"/>
</dbReference>
<evidence type="ECO:0000256" key="2">
    <source>
        <dbReference type="SAM" id="MobiDB-lite"/>
    </source>
</evidence>
<feature type="compositionally biased region" description="Polar residues" evidence="2">
    <location>
        <begin position="174"/>
        <end position="187"/>
    </location>
</feature>
<evidence type="ECO:0000313" key="4">
    <source>
        <dbReference type="Proteomes" id="UP000827284"/>
    </source>
</evidence>
<name>A0A9P3LRL3_9FUNG</name>
<feature type="compositionally biased region" description="Pro residues" evidence="2">
    <location>
        <begin position="310"/>
        <end position="323"/>
    </location>
</feature>
<proteinExistence type="inferred from homology"/>
<accession>A0A9P3LRL3</accession>
<evidence type="ECO:0000313" key="3">
    <source>
        <dbReference type="EMBL" id="GJJ67807.1"/>
    </source>
</evidence>
<keyword evidence="1" id="KW-1133">Transmembrane helix</keyword>
<reference evidence="3" key="1">
    <citation type="submission" date="2021-11" db="EMBL/GenBank/DDBJ databases">
        <authorList>
            <person name="Herlambang A."/>
            <person name="Guo Y."/>
            <person name="Takashima Y."/>
            <person name="Nishizawa T."/>
        </authorList>
    </citation>
    <scope>NUCLEOTIDE SEQUENCE</scope>
    <source>
        <strain evidence="3">E1425</strain>
    </source>
</reference>
<organism evidence="3 4">
    <name type="scientific">Entomortierella parvispora</name>
    <dbReference type="NCBI Taxonomy" id="205924"/>
    <lineage>
        <taxon>Eukaryota</taxon>
        <taxon>Fungi</taxon>
        <taxon>Fungi incertae sedis</taxon>
        <taxon>Mucoromycota</taxon>
        <taxon>Mortierellomycotina</taxon>
        <taxon>Mortierellomycetes</taxon>
        <taxon>Mortierellales</taxon>
        <taxon>Mortierellaceae</taxon>
        <taxon>Entomortierella</taxon>
    </lineage>
</organism>
<dbReference type="EMBL" id="BQFW01000001">
    <property type="protein sequence ID" value="GJJ67807.1"/>
    <property type="molecule type" value="Genomic_DNA"/>
</dbReference>
<feature type="region of interest" description="Disordered" evidence="2">
    <location>
        <begin position="269"/>
        <end position="350"/>
    </location>
</feature>
<feature type="compositionally biased region" description="Low complexity" evidence="2">
    <location>
        <begin position="227"/>
        <end position="241"/>
    </location>
</feature>
<feature type="transmembrane region" description="Helical" evidence="1">
    <location>
        <begin position="38"/>
        <end position="66"/>
    </location>
</feature>
<keyword evidence="1" id="KW-0812">Transmembrane</keyword>
<feature type="region of interest" description="Disordered" evidence="2">
    <location>
        <begin position="211"/>
        <end position="250"/>
    </location>
</feature>
<feature type="region of interest" description="Disordered" evidence="2">
    <location>
        <begin position="145"/>
        <end position="187"/>
    </location>
</feature>
<dbReference type="PANTHER" id="PTHR12300:SF117">
    <property type="entry name" value="LP05237P-RELATED"/>
    <property type="match status" value="1"/>
</dbReference>
<gene>
    <name evidence="3" type="ORF">EMPS_00153</name>
</gene>
<comment type="caution">
    <text evidence="3">The sequence shown here is derived from an EMBL/GenBank/DDBJ whole genome shotgun (WGS) entry which is preliminary data.</text>
</comment>
<keyword evidence="1" id="KW-0472">Membrane</keyword>
<dbReference type="GO" id="GO:0016020">
    <property type="term" value="C:membrane"/>
    <property type="evidence" value="ECO:0007669"/>
    <property type="project" value="UniProtKB-SubCell"/>
</dbReference>
<keyword evidence="3" id="KW-0675">Receptor</keyword>
<dbReference type="OrthoDB" id="434647at2759"/>
<dbReference type="AlphaFoldDB" id="A0A9P3LRL3"/>
<protein>
    <recommendedName>
        <fullName evidence="1">Protein YOP1</fullName>
    </recommendedName>
</protein>
<comment type="subcellular location">
    <subcellularLocation>
        <location evidence="1">Membrane</location>
        <topology evidence="1">Multi-pass membrane protein</topology>
    </subcellularLocation>
</comment>
<evidence type="ECO:0000256" key="1">
    <source>
        <dbReference type="RuleBase" id="RU362006"/>
    </source>
</evidence>
<comment type="caution">
    <text evidence="1">Lacks conserved residue(s) required for the propagation of feature annotation.</text>
</comment>
<keyword evidence="4" id="KW-1185">Reference proteome</keyword>
<feature type="compositionally biased region" description="Low complexity" evidence="2">
    <location>
        <begin position="272"/>
        <end position="289"/>
    </location>
</feature>
<dbReference type="Proteomes" id="UP000827284">
    <property type="component" value="Unassembled WGS sequence"/>
</dbReference>
<comment type="similarity">
    <text evidence="1">Belongs to the DP1 family.</text>
</comment>